<dbReference type="GO" id="GO:0003700">
    <property type="term" value="F:DNA-binding transcription factor activity"/>
    <property type="evidence" value="ECO:0007669"/>
    <property type="project" value="InterPro"/>
</dbReference>
<dbReference type="PANTHER" id="PTHR43280">
    <property type="entry name" value="ARAC-FAMILY TRANSCRIPTIONAL REGULATOR"/>
    <property type="match status" value="1"/>
</dbReference>
<evidence type="ECO:0000256" key="4">
    <source>
        <dbReference type="ARBA" id="ARBA00023163"/>
    </source>
</evidence>
<keyword evidence="6" id="KW-0597">Phosphoprotein</keyword>
<dbReference type="GO" id="GO:0000160">
    <property type="term" value="P:phosphorelay signal transduction system"/>
    <property type="evidence" value="ECO:0007669"/>
    <property type="project" value="InterPro"/>
</dbReference>
<evidence type="ECO:0000259" key="7">
    <source>
        <dbReference type="PROSITE" id="PS01124"/>
    </source>
</evidence>
<reference evidence="9 10" key="1">
    <citation type="submission" date="2016-09" db="EMBL/GenBank/DDBJ databases">
        <authorList>
            <person name="Capua I."/>
            <person name="De Benedictis P."/>
            <person name="Joannis T."/>
            <person name="Lombin L.H."/>
            <person name="Cattoli G."/>
        </authorList>
    </citation>
    <scope>NUCLEOTIDE SEQUENCE [LARGE SCALE GENOMIC DNA]</scope>
    <source>
        <strain evidence="9 10">GluBS11</strain>
    </source>
</reference>
<evidence type="ECO:0000256" key="3">
    <source>
        <dbReference type="ARBA" id="ARBA00023125"/>
    </source>
</evidence>
<dbReference type="OrthoDB" id="1974963at2"/>
<accession>A0A1D3TTW0</accession>
<dbReference type="SMART" id="SM00342">
    <property type="entry name" value="HTH_ARAC"/>
    <property type="match status" value="1"/>
</dbReference>
<dbReference type="PROSITE" id="PS01124">
    <property type="entry name" value="HTH_ARAC_FAMILY_2"/>
    <property type="match status" value="1"/>
</dbReference>
<proteinExistence type="predicted"/>
<keyword evidence="10" id="KW-1185">Reference proteome</keyword>
<keyword evidence="2" id="KW-0805">Transcription regulation</keyword>
<evidence type="ECO:0000256" key="5">
    <source>
        <dbReference type="ARBA" id="ARBA00024867"/>
    </source>
</evidence>
<dbReference type="CDD" id="cd17536">
    <property type="entry name" value="REC_YesN-like"/>
    <property type="match status" value="1"/>
</dbReference>
<dbReference type="InterPro" id="IPR018060">
    <property type="entry name" value="HTH_AraC"/>
</dbReference>
<gene>
    <name evidence="9" type="ORF">SAMN05421730_101062</name>
</gene>
<name>A0A1D3TTW0_9FIRM</name>
<dbReference type="InterPro" id="IPR001789">
    <property type="entry name" value="Sig_transdc_resp-reg_receiver"/>
</dbReference>
<dbReference type="InterPro" id="IPR011006">
    <property type="entry name" value="CheY-like_superfamily"/>
</dbReference>
<dbReference type="PROSITE" id="PS00041">
    <property type="entry name" value="HTH_ARAC_FAMILY_1"/>
    <property type="match status" value="1"/>
</dbReference>
<comment type="function">
    <text evidence="5">May play the central regulatory role in sporulation. It may be an element of the effector pathway responsible for the activation of sporulation genes in response to nutritional stress. Spo0A may act in concert with spo0H (a sigma factor) to control the expression of some genes that are critical to the sporulation process.</text>
</comment>
<dbReference type="GO" id="GO:0043565">
    <property type="term" value="F:sequence-specific DNA binding"/>
    <property type="evidence" value="ECO:0007669"/>
    <property type="project" value="InterPro"/>
</dbReference>
<evidence type="ECO:0000256" key="1">
    <source>
        <dbReference type="ARBA" id="ARBA00018672"/>
    </source>
</evidence>
<evidence type="ECO:0000259" key="8">
    <source>
        <dbReference type="PROSITE" id="PS50110"/>
    </source>
</evidence>
<keyword evidence="3" id="KW-0238">DNA-binding</keyword>
<dbReference type="Pfam" id="PF00072">
    <property type="entry name" value="Response_reg"/>
    <property type="match status" value="1"/>
</dbReference>
<feature type="domain" description="HTH araC/xylS-type" evidence="7">
    <location>
        <begin position="160"/>
        <end position="258"/>
    </location>
</feature>
<evidence type="ECO:0000256" key="6">
    <source>
        <dbReference type="PROSITE-ProRule" id="PRU00169"/>
    </source>
</evidence>
<dbReference type="SUPFAM" id="SSF52172">
    <property type="entry name" value="CheY-like"/>
    <property type="match status" value="1"/>
</dbReference>
<dbReference type="PROSITE" id="PS50110">
    <property type="entry name" value="RESPONSE_REGULATORY"/>
    <property type="match status" value="1"/>
</dbReference>
<dbReference type="Pfam" id="PF12833">
    <property type="entry name" value="HTH_18"/>
    <property type="match status" value="1"/>
</dbReference>
<feature type="domain" description="Response regulatory" evidence="8">
    <location>
        <begin position="3"/>
        <end position="120"/>
    </location>
</feature>
<protein>
    <recommendedName>
        <fullName evidence="1">Stage 0 sporulation protein A homolog</fullName>
    </recommendedName>
</protein>
<dbReference type="Gene3D" id="3.40.50.2300">
    <property type="match status" value="1"/>
</dbReference>
<dbReference type="InterPro" id="IPR020449">
    <property type="entry name" value="Tscrpt_reg_AraC-type_HTH"/>
</dbReference>
<dbReference type="SUPFAM" id="SSF46689">
    <property type="entry name" value="Homeodomain-like"/>
    <property type="match status" value="2"/>
</dbReference>
<dbReference type="InterPro" id="IPR018062">
    <property type="entry name" value="HTH_AraC-typ_CS"/>
</dbReference>
<evidence type="ECO:0000313" key="10">
    <source>
        <dbReference type="Proteomes" id="UP000199315"/>
    </source>
</evidence>
<dbReference type="InterPro" id="IPR009057">
    <property type="entry name" value="Homeodomain-like_sf"/>
</dbReference>
<dbReference type="Proteomes" id="UP000199315">
    <property type="component" value="Unassembled WGS sequence"/>
</dbReference>
<dbReference type="PANTHER" id="PTHR43280:SF2">
    <property type="entry name" value="HTH-TYPE TRANSCRIPTIONAL REGULATOR EXSA"/>
    <property type="match status" value="1"/>
</dbReference>
<evidence type="ECO:0000256" key="2">
    <source>
        <dbReference type="ARBA" id="ARBA00023015"/>
    </source>
</evidence>
<dbReference type="EMBL" id="FMKA01000010">
    <property type="protein sequence ID" value="SCP97400.1"/>
    <property type="molecule type" value="Genomic_DNA"/>
</dbReference>
<dbReference type="SMART" id="SM00448">
    <property type="entry name" value="REC"/>
    <property type="match status" value="1"/>
</dbReference>
<dbReference type="RefSeq" id="WP_091233469.1">
    <property type="nucleotide sequence ID" value="NZ_FMKA01000010.1"/>
</dbReference>
<organism evidence="9 10">
    <name type="scientific">Anaerobium acetethylicum</name>
    <dbReference type="NCBI Taxonomy" id="1619234"/>
    <lineage>
        <taxon>Bacteria</taxon>
        <taxon>Bacillati</taxon>
        <taxon>Bacillota</taxon>
        <taxon>Clostridia</taxon>
        <taxon>Lachnospirales</taxon>
        <taxon>Lachnospiraceae</taxon>
        <taxon>Anaerobium</taxon>
    </lineage>
</organism>
<sequence length="266" mass="31299">MYNVILVDDEPRSIDALEANIEWRKCGIRDVHKAMNMESAISIIKKHKIDILICDIEMPNGSGLHLLEWLREHKYEINCIFVTCHPEFDYMRKAIQLKCYDYILKPIDYSEFSVVLTKLVKKMEASSIEGVDTEAVNWGGLTDYQIREKENSFSEQDVERRVKKYIREHMMDSINIPDIAKELNFNPQYLMRAFKNKTGFSIGDYITKARMETARQILKDTKIPIKDVANMIGYADYAYFTRVFKKEYETSPSEYRNRQNKQDNGE</sequence>
<keyword evidence="4" id="KW-0804">Transcription</keyword>
<dbReference type="PRINTS" id="PR00032">
    <property type="entry name" value="HTHARAC"/>
</dbReference>
<dbReference type="STRING" id="1619234.SAMN05421730_101062"/>
<dbReference type="AlphaFoldDB" id="A0A1D3TTW0"/>
<feature type="modified residue" description="4-aspartylphosphate" evidence="6">
    <location>
        <position position="55"/>
    </location>
</feature>
<evidence type="ECO:0000313" key="9">
    <source>
        <dbReference type="EMBL" id="SCP97400.1"/>
    </source>
</evidence>
<dbReference type="Gene3D" id="1.10.10.60">
    <property type="entry name" value="Homeodomain-like"/>
    <property type="match status" value="2"/>
</dbReference>